<dbReference type="PANTHER" id="PTHR43214:SF43">
    <property type="entry name" value="TWO-COMPONENT RESPONSE REGULATOR"/>
    <property type="match status" value="1"/>
</dbReference>
<proteinExistence type="predicted"/>
<feature type="domain" description="HTH luxR-type" evidence="4">
    <location>
        <begin position="165"/>
        <end position="230"/>
    </location>
</feature>
<accession>A0ABN1UQM8</accession>
<dbReference type="PANTHER" id="PTHR43214">
    <property type="entry name" value="TWO-COMPONENT RESPONSE REGULATOR"/>
    <property type="match status" value="1"/>
</dbReference>
<dbReference type="SUPFAM" id="SSF52172">
    <property type="entry name" value="CheY-like"/>
    <property type="match status" value="1"/>
</dbReference>
<dbReference type="Pfam" id="PF00196">
    <property type="entry name" value="GerE"/>
    <property type="match status" value="1"/>
</dbReference>
<organism evidence="6 7">
    <name type="scientific">Streptomyces hebeiensis</name>
    <dbReference type="NCBI Taxonomy" id="229486"/>
    <lineage>
        <taxon>Bacteria</taxon>
        <taxon>Bacillati</taxon>
        <taxon>Actinomycetota</taxon>
        <taxon>Actinomycetes</taxon>
        <taxon>Kitasatosporales</taxon>
        <taxon>Streptomycetaceae</taxon>
        <taxon>Streptomyces</taxon>
    </lineage>
</organism>
<comment type="caution">
    <text evidence="6">The sequence shown here is derived from an EMBL/GenBank/DDBJ whole genome shotgun (WGS) entry which is preliminary data.</text>
</comment>
<protein>
    <submittedName>
        <fullName evidence="6">Response regulator transcription factor</fullName>
    </submittedName>
</protein>
<reference evidence="6 7" key="1">
    <citation type="journal article" date="2019" name="Int. J. Syst. Evol. Microbiol.">
        <title>The Global Catalogue of Microorganisms (GCM) 10K type strain sequencing project: providing services to taxonomists for standard genome sequencing and annotation.</title>
        <authorList>
            <consortium name="The Broad Institute Genomics Platform"/>
            <consortium name="The Broad Institute Genome Sequencing Center for Infectious Disease"/>
            <person name="Wu L."/>
            <person name="Ma J."/>
        </authorList>
    </citation>
    <scope>NUCLEOTIDE SEQUENCE [LARGE SCALE GENOMIC DNA]</scope>
    <source>
        <strain evidence="6 7">JCM 12696</strain>
    </source>
</reference>
<dbReference type="SMART" id="SM00448">
    <property type="entry name" value="REC"/>
    <property type="match status" value="1"/>
</dbReference>
<gene>
    <name evidence="6" type="ORF">GCM10009654_20120</name>
</gene>
<dbReference type="InterPro" id="IPR000792">
    <property type="entry name" value="Tscrpt_reg_LuxR_C"/>
</dbReference>
<evidence type="ECO:0000256" key="1">
    <source>
        <dbReference type="ARBA" id="ARBA00022553"/>
    </source>
</evidence>
<dbReference type="EMBL" id="BAAAKV010000014">
    <property type="protein sequence ID" value="GAA1163325.1"/>
    <property type="molecule type" value="Genomic_DNA"/>
</dbReference>
<dbReference type="InterPro" id="IPR058245">
    <property type="entry name" value="NreC/VraR/RcsB-like_REC"/>
</dbReference>
<dbReference type="Proteomes" id="UP001501371">
    <property type="component" value="Unassembled WGS sequence"/>
</dbReference>
<dbReference type="Pfam" id="PF00072">
    <property type="entry name" value="Response_reg"/>
    <property type="match status" value="1"/>
</dbReference>
<dbReference type="SMART" id="SM00421">
    <property type="entry name" value="HTH_LUXR"/>
    <property type="match status" value="1"/>
</dbReference>
<dbReference type="PRINTS" id="PR00038">
    <property type="entry name" value="HTHLUXR"/>
</dbReference>
<evidence type="ECO:0000256" key="3">
    <source>
        <dbReference type="PROSITE-ProRule" id="PRU00169"/>
    </source>
</evidence>
<dbReference type="PROSITE" id="PS50043">
    <property type="entry name" value="HTH_LUXR_2"/>
    <property type="match status" value="1"/>
</dbReference>
<dbReference type="InterPro" id="IPR016032">
    <property type="entry name" value="Sig_transdc_resp-reg_C-effctor"/>
</dbReference>
<evidence type="ECO:0000256" key="2">
    <source>
        <dbReference type="ARBA" id="ARBA00023125"/>
    </source>
</evidence>
<sequence length="238" mass="25626">MKILLVDDQPVARRGLRAVVAATFVDCEVIEVDNAAAALDLGHLERPDMVLLDVRVPSLTSPGELCGALRELLPRSTLVLVTAIDDPSVIHACLDAGADGFLLKDASEAQLGAALQAMAAGAFVADPRLVRQLGREEAKPLVAEAVRRAMQEHASQPGQSGDERPSRITVLLTDREQDVLRLLAHGHSNREIARELYLSETTVKGYVRGLLTKLDVPSRLAAVIRAYELGLAPLPRRG</sequence>
<feature type="domain" description="Response regulatory" evidence="5">
    <location>
        <begin position="2"/>
        <end position="119"/>
    </location>
</feature>
<dbReference type="InterPro" id="IPR011006">
    <property type="entry name" value="CheY-like_superfamily"/>
</dbReference>
<evidence type="ECO:0000259" key="4">
    <source>
        <dbReference type="PROSITE" id="PS50043"/>
    </source>
</evidence>
<dbReference type="SUPFAM" id="SSF46894">
    <property type="entry name" value="C-terminal effector domain of the bipartite response regulators"/>
    <property type="match status" value="1"/>
</dbReference>
<dbReference type="RefSeq" id="WP_344273302.1">
    <property type="nucleotide sequence ID" value="NZ_BAAAKV010000014.1"/>
</dbReference>
<evidence type="ECO:0000313" key="6">
    <source>
        <dbReference type="EMBL" id="GAA1163325.1"/>
    </source>
</evidence>
<dbReference type="PROSITE" id="PS50110">
    <property type="entry name" value="RESPONSE_REGULATORY"/>
    <property type="match status" value="1"/>
</dbReference>
<dbReference type="Gene3D" id="3.40.50.2300">
    <property type="match status" value="1"/>
</dbReference>
<dbReference type="InterPro" id="IPR039420">
    <property type="entry name" value="WalR-like"/>
</dbReference>
<dbReference type="InterPro" id="IPR001789">
    <property type="entry name" value="Sig_transdc_resp-reg_receiver"/>
</dbReference>
<evidence type="ECO:0000259" key="5">
    <source>
        <dbReference type="PROSITE" id="PS50110"/>
    </source>
</evidence>
<keyword evidence="1 3" id="KW-0597">Phosphoprotein</keyword>
<dbReference type="CDD" id="cd17535">
    <property type="entry name" value="REC_NarL-like"/>
    <property type="match status" value="1"/>
</dbReference>
<keyword evidence="7" id="KW-1185">Reference proteome</keyword>
<keyword evidence="2" id="KW-0238">DNA-binding</keyword>
<name>A0ABN1UQM8_9ACTN</name>
<feature type="modified residue" description="4-aspartylphosphate" evidence="3">
    <location>
        <position position="53"/>
    </location>
</feature>
<dbReference type="CDD" id="cd06170">
    <property type="entry name" value="LuxR_C_like"/>
    <property type="match status" value="1"/>
</dbReference>
<evidence type="ECO:0000313" key="7">
    <source>
        <dbReference type="Proteomes" id="UP001501371"/>
    </source>
</evidence>